<evidence type="ECO:0000313" key="2">
    <source>
        <dbReference type="Proteomes" id="UP000667802"/>
    </source>
</evidence>
<keyword evidence="2" id="KW-1185">Reference proteome</keyword>
<accession>A0AAP5IF79</accession>
<dbReference type="RefSeq" id="WP_208354750.1">
    <property type="nucleotide sequence ID" value="NZ_JAALHA020000015.1"/>
</dbReference>
<dbReference type="AlphaFoldDB" id="A0AAP5IF79"/>
<dbReference type="Proteomes" id="UP000667802">
    <property type="component" value="Unassembled WGS sequence"/>
</dbReference>
<evidence type="ECO:0000313" key="1">
    <source>
        <dbReference type="EMBL" id="MDR9897900.1"/>
    </source>
</evidence>
<gene>
    <name evidence="1" type="ORF">G7B40_025540</name>
</gene>
<proteinExistence type="predicted"/>
<protein>
    <submittedName>
        <fullName evidence="1">Uncharacterized protein</fullName>
    </submittedName>
</protein>
<dbReference type="EMBL" id="JAALHA020000015">
    <property type="protein sequence ID" value="MDR9897900.1"/>
    <property type="molecule type" value="Genomic_DNA"/>
</dbReference>
<organism evidence="1 2">
    <name type="scientific">Aetokthonos hydrillicola Thurmond2011</name>
    <dbReference type="NCBI Taxonomy" id="2712845"/>
    <lineage>
        <taxon>Bacteria</taxon>
        <taxon>Bacillati</taxon>
        <taxon>Cyanobacteriota</taxon>
        <taxon>Cyanophyceae</taxon>
        <taxon>Nostocales</taxon>
        <taxon>Hapalosiphonaceae</taxon>
        <taxon>Aetokthonos</taxon>
    </lineage>
</organism>
<reference evidence="2" key="1">
    <citation type="journal article" date="2021" name="Science">
        <title>Hunting the eagle killer: A cyanobacterial neurotoxin causes vacuolar myelinopathy.</title>
        <authorList>
            <person name="Breinlinger S."/>
            <person name="Phillips T.J."/>
            <person name="Haram B.N."/>
            <person name="Mares J."/>
            <person name="Martinez Yerena J.A."/>
            <person name="Hrouzek P."/>
            <person name="Sobotka R."/>
            <person name="Henderson W.M."/>
            <person name="Schmieder P."/>
            <person name="Williams S.M."/>
            <person name="Lauderdale J.D."/>
            <person name="Wilde H.D."/>
            <person name="Gerrin W."/>
            <person name="Kust A."/>
            <person name="Washington J.W."/>
            <person name="Wagner C."/>
            <person name="Geier B."/>
            <person name="Liebeke M."/>
            <person name="Enke H."/>
            <person name="Niedermeyer T.H.J."/>
            <person name="Wilde S.B."/>
        </authorList>
    </citation>
    <scope>NUCLEOTIDE SEQUENCE [LARGE SCALE GENOMIC DNA]</scope>
    <source>
        <strain evidence="2">Thurmond2011</strain>
    </source>
</reference>
<sequence>MSNMNRMGVLFKELCDEDIAYVSGGISASSKLLINSDGTGTGTTTITNLDGISTVQTVTFKNDQTNTSTSSPVYTTVKSILSRLSPIEEIQAVVSI</sequence>
<name>A0AAP5IF79_9CYAN</name>
<comment type="caution">
    <text evidence="1">The sequence shown here is derived from an EMBL/GenBank/DDBJ whole genome shotgun (WGS) entry which is preliminary data.</text>
</comment>